<proteinExistence type="predicted"/>
<protein>
    <submittedName>
        <fullName evidence="1">Uncharacterized protein</fullName>
    </submittedName>
</protein>
<reference evidence="1" key="3">
    <citation type="submission" date="2016-05" db="EMBL/GenBank/DDBJ databases">
        <title>WGS assembly of Xenopus tropicalis.</title>
        <authorList>
            <person name="Sessions A."/>
            <person name="Jenkins J."/>
            <person name="Mitros T."/>
            <person name="Lyons J.T."/>
            <person name="Dichmann D.S."/>
            <person name="Robert J."/>
            <person name="Harland R.M."/>
            <person name="Rokhsar D.S."/>
        </authorList>
    </citation>
    <scope>NUCLEOTIDE SEQUENCE</scope>
    <source>
        <strain evidence="1">Nigerian</strain>
    </source>
</reference>
<evidence type="ECO:0000313" key="1">
    <source>
        <dbReference type="EMBL" id="OCA17820.1"/>
    </source>
</evidence>
<name>A0A1B8Y4F5_XENTR</name>
<sequence length="93" mass="10198">MRKLPGFPCNEKLLDQPIVCLEVLTQVQSSDSLYFLLLGCSLSHGQAGTPPWLDARQRLLYPHIHVGHIVGDPAHIQQADDVGHATQDHTGGH</sequence>
<reference evidence="1" key="1">
    <citation type="submission" date="2009-11" db="EMBL/GenBank/DDBJ databases">
        <authorList>
            <consortium name="US DOE Joint Genome Institute (JGI-PGF)"/>
            <person name="Ottilar R."/>
            <person name="Schmutz J."/>
            <person name="Salamov A."/>
            <person name="Cheng J.F."/>
            <person name="Lucas S."/>
            <person name="Pitluck S."/>
            <person name="Gundlach H."/>
            <person name="Guo Y."/>
            <person name="Haberer G."/>
            <person name="Nasrallah J."/>
            <person name="Mayer K.F.X."/>
            <person name="van de Peer Y."/>
            <person name="Weigel D."/>
            <person name="Grigoriev I.V."/>
        </authorList>
    </citation>
    <scope>NUCLEOTIDE SEQUENCE</scope>
    <source>
        <strain evidence="1">Nigerian</strain>
    </source>
</reference>
<accession>A0A1B8Y4F5</accession>
<dbReference type="AlphaFoldDB" id="A0A1B8Y4F5"/>
<gene>
    <name evidence="1" type="ORF">XENTR_v90026562mg</name>
</gene>
<reference evidence="1" key="2">
    <citation type="journal article" date="2010" name="Science">
        <title>The genome of the Western clawed frog Xenopus tropicalis.</title>
        <authorList>
            <person name="Hellsten U."/>
            <person name="Harland R.M."/>
            <person name="Gilchrist M.J."/>
            <person name="Hendrix D."/>
            <person name="Jurka J."/>
            <person name="Kapitonov V."/>
            <person name="Ovcharenko I."/>
            <person name="Putnam N.H."/>
            <person name="Shu S."/>
            <person name="Taher L."/>
            <person name="Blitz I.L."/>
            <person name="Blumberg B."/>
            <person name="Dichmann D.S."/>
            <person name="Dubchak I."/>
            <person name="Amaya E."/>
            <person name="Detter J.C."/>
            <person name="Fletcher R."/>
            <person name="Gerhard D.S."/>
            <person name="Goodstein D."/>
            <person name="Graves T."/>
            <person name="Grigoriev I.V."/>
            <person name="Grimwood J."/>
            <person name="Kawashima T."/>
            <person name="Lindquist E."/>
            <person name="Lucas S.M."/>
            <person name="Mead P.E."/>
            <person name="Mitros T."/>
            <person name="Ogino H."/>
            <person name="Ohta Y."/>
            <person name="Poliakov A.V."/>
            <person name="Pollet N."/>
            <person name="Robert J."/>
            <person name="Salamov A."/>
            <person name="Sater A.K."/>
            <person name="Schmutz J."/>
            <person name="Terry A."/>
            <person name="Vize P.D."/>
            <person name="Warren W.C."/>
            <person name="Wells D."/>
            <person name="Wills A."/>
            <person name="Wilson R.K."/>
            <person name="Zimmerman L.B."/>
            <person name="Zorn A.M."/>
            <person name="Grainger R."/>
            <person name="Grammer T."/>
            <person name="Khokha M.K."/>
            <person name="Richardson P.M."/>
            <person name="Rokhsar D.S."/>
        </authorList>
    </citation>
    <scope>NUCLEOTIDE SEQUENCE [LARGE SCALE GENOMIC DNA]</scope>
    <source>
        <strain evidence="1">Nigerian</strain>
    </source>
</reference>
<dbReference type="EMBL" id="KV460456">
    <property type="protein sequence ID" value="OCA17820.1"/>
    <property type="molecule type" value="Genomic_DNA"/>
</dbReference>
<organism evidence="1">
    <name type="scientific">Xenopus tropicalis</name>
    <name type="common">Western clawed frog</name>
    <name type="synonym">Silurana tropicalis</name>
    <dbReference type="NCBI Taxonomy" id="8364"/>
    <lineage>
        <taxon>Eukaryota</taxon>
        <taxon>Metazoa</taxon>
        <taxon>Chordata</taxon>
        <taxon>Craniata</taxon>
        <taxon>Vertebrata</taxon>
        <taxon>Euteleostomi</taxon>
        <taxon>Amphibia</taxon>
        <taxon>Batrachia</taxon>
        <taxon>Anura</taxon>
        <taxon>Pipoidea</taxon>
        <taxon>Pipidae</taxon>
        <taxon>Xenopodinae</taxon>
        <taxon>Xenopus</taxon>
        <taxon>Silurana</taxon>
    </lineage>
</organism>